<dbReference type="Pfam" id="PF13456">
    <property type="entry name" value="RVT_3"/>
    <property type="match status" value="1"/>
</dbReference>
<dbReference type="GO" id="GO:0004523">
    <property type="term" value="F:RNA-DNA hybrid ribonuclease activity"/>
    <property type="evidence" value="ECO:0007669"/>
    <property type="project" value="InterPro"/>
</dbReference>
<comment type="caution">
    <text evidence="2">The sequence shown here is derived from an EMBL/GenBank/DDBJ whole genome shotgun (WGS) entry which is preliminary data.</text>
</comment>
<accession>A0A7J9EF36</accession>
<dbReference type="Proteomes" id="UP000593568">
    <property type="component" value="Unassembled WGS sequence"/>
</dbReference>
<dbReference type="AlphaFoldDB" id="A0A7J9EF36"/>
<organism evidence="2 3">
    <name type="scientific">Gossypium trilobum</name>
    <dbReference type="NCBI Taxonomy" id="34281"/>
    <lineage>
        <taxon>Eukaryota</taxon>
        <taxon>Viridiplantae</taxon>
        <taxon>Streptophyta</taxon>
        <taxon>Embryophyta</taxon>
        <taxon>Tracheophyta</taxon>
        <taxon>Spermatophyta</taxon>
        <taxon>Magnoliopsida</taxon>
        <taxon>eudicotyledons</taxon>
        <taxon>Gunneridae</taxon>
        <taxon>Pentapetalae</taxon>
        <taxon>rosids</taxon>
        <taxon>malvids</taxon>
        <taxon>Malvales</taxon>
        <taxon>Malvaceae</taxon>
        <taxon>Malvoideae</taxon>
        <taxon>Gossypium</taxon>
    </lineage>
</organism>
<gene>
    <name evidence="2" type="ORF">Gotri_007142</name>
</gene>
<keyword evidence="3" id="KW-1185">Reference proteome</keyword>
<name>A0A7J9EF36_9ROSI</name>
<feature type="domain" description="RNase H type-1" evidence="1">
    <location>
        <begin position="39"/>
        <end position="105"/>
    </location>
</feature>
<proteinExistence type="predicted"/>
<sequence>NHQKRSGKVFSGLTLGDFGRTTTLSYFRTLPGMRLKLLRGILNDLTLLIDCGYNRALIQTDNLERVQVIQEKIANESNSALVRRIHHLLRHFSHWQIGHISREDN</sequence>
<dbReference type="InterPro" id="IPR036397">
    <property type="entry name" value="RNaseH_sf"/>
</dbReference>
<dbReference type="EMBL" id="JABEZW010000008">
    <property type="protein sequence ID" value="MBA0771653.1"/>
    <property type="molecule type" value="Genomic_DNA"/>
</dbReference>
<reference evidence="2 3" key="1">
    <citation type="journal article" date="2019" name="Genome Biol. Evol.">
        <title>Insights into the evolution of the New World diploid cottons (Gossypium, subgenus Houzingenia) based on genome sequencing.</title>
        <authorList>
            <person name="Grover C.E."/>
            <person name="Arick M.A. 2nd"/>
            <person name="Thrash A."/>
            <person name="Conover J.L."/>
            <person name="Sanders W.S."/>
            <person name="Peterson D.G."/>
            <person name="Frelichowski J.E."/>
            <person name="Scheffler J.A."/>
            <person name="Scheffler B.E."/>
            <person name="Wendel J.F."/>
        </authorList>
    </citation>
    <scope>NUCLEOTIDE SEQUENCE [LARGE SCALE GENOMIC DNA]</scope>
    <source>
        <strain evidence="2">8</strain>
        <tissue evidence="2">Leaf</tissue>
    </source>
</reference>
<feature type="non-terminal residue" evidence="2">
    <location>
        <position position="1"/>
    </location>
</feature>
<evidence type="ECO:0000259" key="1">
    <source>
        <dbReference type="Pfam" id="PF13456"/>
    </source>
</evidence>
<evidence type="ECO:0000313" key="3">
    <source>
        <dbReference type="Proteomes" id="UP000593568"/>
    </source>
</evidence>
<dbReference type="GO" id="GO:0003676">
    <property type="term" value="F:nucleic acid binding"/>
    <property type="evidence" value="ECO:0007669"/>
    <property type="project" value="InterPro"/>
</dbReference>
<evidence type="ECO:0000313" key="2">
    <source>
        <dbReference type="EMBL" id="MBA0771653.1"/>
    </source>
</evidence>
<dbReference type="InterPro" id="IPR002156">
    <property type="entry name" value="RNaseH_domain"/>
</dbReference>
<protein>
    <recommendedName>
        <fullName evidence="1">RNase H type-1 domain-containing protein</fullName>
    </recommendedName>
</protein>
<dbReference type="Gene3D" id="3.30.420.10">
    <property type="entry name" value="Ribonuclease H-like superfamily/Ribonuclease H"/>
    <property type="match status" value="1"/>
</dbReference>